<name>A0AAV0R349_9ROSI</name>
<dbReference type="EMBL" id="CAMGYJ010000010">
    <property type="protein sequence ID" value="CAI0552137.1"/>
    <property type="molecule type" value="Genomic_DNA"/>
</dbReference>
<feature type="coiled-coil region" evidence="1">
    <location>
        <begin position="2"/>
        <end position="30"/>
    </location>
</feature>
<feature type="region of interest" description="Disordered" evidence="2">
    <location>
        <begin position="30"/>
        <end position="61"/>
    </location>
</feature>
<dbReference type="InterPro" id="IPR039312">
    <property type="entry name" value="ZPR"/>
</dbReference>
<evidence type="ECO:0000256" key="1">
    <source>
        <dbReference type="SAM" id="Coils"/>
    </source>
</evidence>
<dbReference type="Proteomes" id="UP001154282">
    <property type="component" value="Unassembled WGS sequence"/>
</dbReference>
<dbReference type="PANTHER" id="PTHR33601:SF1">
    <property type="entry name" value="PROTEIN LITTLE ZIPPER 4"/>
    <property type="match status" value="1"/>
</dbReference>
<proteinExistence type="predicted"/>
<organism evidence="3 4">
    <name type="scientific">Linum tenue</name>
    <dbReference type="NCBI Taxonomy" id="586396"/>
    <lineage>
        <taxon>Eukaryota</taxon>
        <taxon>Viridiplantae</taxon>
        <taxon>Streptophyta</taxon>
        <taxon>Embryophyta</taxon>
        <taxon>Tracheophyta</taxon>
        <taxon>Spermatophyta</taxon>
        <taxon>Magnoliopsida</taxon>
        <taxon>eudicotyledons</taxon>
        <taxon>Gunneridae</taxon>
        <taxon>Pentapetalae</taxon>
        <taxon>rosids</taxon>
        <taxon>fabids</taxon>
        <taxon>Malpighiales</taxon>
        <taxon>Linaceae</taxon>
        <taxon>Linum</taxon>
    </lineage>
</organism>
<comment type="caution">
    <text evidence="3">The sequence shown here is derived from an EMBL/GenBank/DDBJ whole genome shotgun (WGS) entry which is preliminary data.</text>
</comment>
<evidence type="ECO:0000256" key="2">
    <source>
        <dbReference type="SAM" id="MobiDB-lite"/>
    </source>
</evidence>
<feature type="non-terminal residue" evidence="3">
    <location>
        <position position="1"/>
    </location>
</feature>
<accession>A0AAV0R349</accession>
<sequence>YILQQNEKLRRKAQQLNQENQALLNELQSKLFSKGQKNNNEDHGSTSSSSKPDVANSSKNR</sequence>
<keyword evidence="4" id="KW-1185">Reference proteome</keyword>
<dbReference type="AlphaFoldDB" id="A0AAV0R349"/>
<keyword evidence="1" id="KW-0175">Coiled coil</keyword>
<evidence type="ECO:0000313" key="3">
    <source>
        <dbReference type="EMBL" id="CAI0552137.1"/>
    </source>
</evidence>
<gene>
    <name evidence="3" type="ORF">LITE_LOCUS46278</name>
</gene>
<dbReference type="PANTHER" id="PTHR33601">
    <property type="entry name" value="PROTEIN LITTLE ZIPPER 4"/>
    <property type="match status" value="1"/>
</dbReference>
<feature type="compositionally biased region" description="Polar residues" evidence="2">
    <location>
        <begin position="45"/>
        <end position="61"/>
    </location>
</feature>
<protein>
    <submittedName>
        <fullName evidence="3">Uncharacterized protein</fullName>
    </submittedName>
</protein>
<evidence type="ECO:0000313" key="4">
    <source>
        <dbReference type="Proteomes" id="UP001154282"/>
    </source>
</evidence>
<reference evidence="3" key="1">
    <citation type="submission" date="2022-08" db="EMBL/GenBank/DDBJ databases">
        <authorList>
            <person name="Gutierrez-Valencia J."/>
        </authorList>
    </citation>
    <scope>NUCLEOTIDE SEQUENCE</scope>
</reference>